<evidence type="ECO:0008006" key="4">
    <source>
        <dbReference type="Google" id="ProtNLM"/>
    </source>
</evidence>
<keyword evidence="1" id="KW-0732">Signal</keyword>
<dbReference type="Proteomes" id="UP001174839">
    <property type="component" value="Unassembled WGS sequence"/>
</dbReference>
<comment type="caution">
    <text evidence="2">The sequence shown here is derived from an EMBL/GenBank/DDBJ whole genome shotgun (WGS) entry which is preliminary data.</text>
</comment>
<evidence type="ECO:0000256" key="1">
    <source>
        <dbReference type="SAM" id="SignalP"/>
    </source>
</evidence>
<reference evidence="2" key="1">
    <citation type="submission" date="2023-06" db="EMBL/GenBank/DDBJ databases">
        <title>Robiginitalea aurantiacus sp. nov. and Algoriphagus sediminis sp. nov., isolated from coastal sediment.</title>
        <authorList>
            <person name="Zhou Z.Y."/>
            <person name="An J."/>
            <person name="Jia Y.W."/>
            <person name="Du Z.J."/>
        </authorList>
    </citation>
    <scope>NUCLEOTIDE SEQUENCE</scope>
    <source>
        <strain evidence="2">M39</strain>
    </source>
</reference>
<evidence type="ECO:0000313" key="2">
    <source>
        <dbReference type="EMBL" id="MDM9632000.1"/>
    </source>
</evidence>
<dbReference type="RefSeq" id="WP_289725362.1">
    <property type="nucleotide sequence ID" value="NZ_JAUDUY010000005.1"/>
</dbReference>
<accession>A0ABT7WGF0</accession>
<evidence type="ECO:0000313" key="3">
    <source>
        <dbReference type="Proteomes" id="UP001174839"/>
    </source>
</evidence>
<name>A0ABT7WGF0_9FLAO</name>
<keyword evidence="3" id="KW-1185">Reference proteome</keyword>
<gene>
    <name evidence="2" type="ORF">QU605_10980</name>
</gene>
<dbReference type="EMBL" id="JAUDUY010000005">
    <property type="protein sequence ID" value="MDM9632000.1"/>
    <property type="molecule type" value="Genomic_DNA"/>
</dbReference>
<proteinExistence type="predicted"/>
<organism evidence="2 3">
    <name type="scientific">Robiginitalea aurantiaca</name>
    <dbReference type="NCBI Taxonomy" id="3056915"/>
    <lineage>
        <taxon>Bacteria</taxon>
        <taxon>Pseudomonadati</taxon>
        <taxon>Bacteroidota</taxon>
        <taxon>Flavobacteriia</taxon>
        <taxon>Flavobacteriales</taxon>
        <taxon>Flavobacteriaceae</taxon>
        <taxon>Robiginitalea</taxon>
    </lineage>
</organism>
<sequence length="119" mass="12924">MKNTWKKASTVLMILAASASIHAASPDSISNPGEKEVKSSSPALQVVGEKVFVNHLNLNGEKVTLKVYDEENRILYLKEFDQSPVIEKAFNFENAYEGTYSVVLVGADTSFTATVAVAL</sequence>
<feature type="signal peptide" evidence="1">
    <location>
        <begin position="1"/>
        <end position="23"/>
    </location>
</feature>
<feature type="chain" id="PRO_5045054835" description="Por secretion system C-terminal sorting domain-containing protein" evidence="1">
    <location>
        <begin position="24"/>
        <end position="119"/>
    </location>
</feature>
<protein>
    <recommendedName>
        <fullName evidence="4">Por secretion system C-terminal sorting domain-containing protein</fullName>
    </recommendedName>
</protein>